<dbReference type="PROSITE" id="PS00501">
    <property type="entry name" value="SPASE_I_1"/>
    <property type="match status" value="1"/>
</dbReference>
<feature type="active site" evidence="7">
    <location>
        <position position="108"/>
    </location>
</feature>
<organism evidence="11 12">
    <name type="scientific">Pararhodospirillum photometricum DSM 122</name>
    <dbReference type="NCBI Taxonomy" id="1150469"/>
    <lineage>
        <taxon>Bacteria</taxon>
        <taxon>Pseudomonadati</taxon>
        <taxon>Pseudomonadota</taxon>
        <taxon>Alphaproteobacteria</taxon>
        <taxon>Rhodospirillales</taxon>
        <taxon>Rhodospirillaceae</taxon>
        <taxon>Pararhodospirillum</taxon>
    </lineage>
</organism>
<dbReference type="InterPro" id="IPR019756">
    <property type="entry name" value="Pept_S26A_signal_pept_1_Ser-AS"/>
</dbReference>
<evidence type="ECO:0000256" key="9">
    <source>
        <dbReference type="RuleBase" id="RU362042"/>
    </source>
</evidence>
<evidence type="ECO:0000256" key="4">
    <source>
        <dbReference type="ARBA" id="ARBA00019232"/>
    </source>
</evidence>
<feature type="transmembrane region" description="Helical" evidence="8">
    <location>
        <begin position="20"/>
        <end position="37"/>
    </location>
</feature>
<feature type="active site" evidence="7">
    <location>
        <position position="47"/>
    </location>
</feature>
<dbReference type="KEGG" id="rpm:RSPPHO_00728"/>
<evidence type="ECO:0000313" key="11">
    <source>
        <dbReference type="EMBL" id="CCG07354.1"/>
    </source>
</evidence>
<feature type="domain" description="Peptidase S26" evidence="10">
    <location>
        <begin position="18"/>
        <end position="223"/>
    </location>
</feature>
<dbReference type="InterPro" id="IPR019533">
    <property type="entry name" value="Peptidase_S26"/>
</dbReference>
<keyword evidence="6 8" id="KW-0378">Hydrolase</keyword>
<dbReference type="InterPro" id="IPR019758">
    <property type="entry name" value="Pept_S26A_signal_pept_1_CS"/>
</dbReference>
<dbReference type="Gene3D" id="2.10.109.10">
    <property type="entry name" value="Umud Fragment, subunit A"/>
    <property type="match status" value="1"/>
</dbReference>
<dbReference type="PANTHER" id="PTHR43390:SF1">
    <property type="entry name" value="CHLOROPLAST PROCESSING PEPTIDASE"/>
    <property type="match status" value="1"/>
</dbReference>
<comment type="catalytic activity">
    <reaction evidence="1 8">
        <text>Cleavage of hydrophobic, N-terminal signal or leader sequences from secreted and periplasmic proteins.</text>
        <dbReference type="EC" id="3.4.21.89"/>
    </reaction>
</comment>
<evidence type="ECO:0000256" key="8">
    <source>
        <dbReference type="RuleBase" id="RU003993"/>
    </source>
</evidence>
<keyword evidence="8" id="KW-1133">Transmembrane helix</keyword>
<dbReference type="PROSITE" id="PS00761">
    <property type="entry name" value="SPASE_I_3"/>
    <property type="match status" value="1"/>
</dbReference>
<dbReference type="EMBL" id="HE663493">
    <property type="protein sequence ID" value="CCG07354.1"/>
    <property type="molecule type" value="Genomic_DNA"/>
</dbReference>
<keyword evidence="8" id="KW-0812">Transmembrane</keyword>
<gene>
    <name evidence="11" type="ORF">RSPPHO_00728</name>
</gene>
<dbReference type="Pfam" id="PF10502">
    <property type="entry name" value="Peptidase_S26"/>
    <property type="match status" value="1"/>
</dbReference>
<dbReference type="GO" id="GO:0006465">
    <property type="term" value="P:signal peptide processing"/>
    <property type="evidence" value="ECO:0007669"/>
    <property type="project" value="InterPro"/>
</dbReference>
<proteinExistence type="inferred from homology"/>
<name>H6SQN9_PARPM</name>
<dbReference type="NCBIfam" id="TIGR02227">
    <property type="entry name" value="sigpep_I_bact"/>
    <property type="match status" value="1"/>
</dbReference>
<keyword evidence="12" id="KW-1185">Reference proteome</keyword>
<evidence type="ECO:0000256" key="5">
    <source>
        <dbReference type="ARBA" id="ARBA00022670"/>
    </source>
</evidence>
<dbReference type="GO" id="GO:0016020">
    <property type="term" value="C:membrane"/>
    <property type="evidence" value="ECO:0007669"/>
    <property type="project" value="UniProtKB-SubCell"/>
</dbReference>
<evidence type="ECO:0000259" key="10">
    <source>
        <dbReference type="Pfam" id="PF10502"/>
    </source>
</evidence>
<dbReference type="GO" id="GO:0004252">
    <property type="term" value="F:serine-type endopeptidase activity"/>
    <property type="evidence" value="ECO:0007669"/>
    <property type="project" value="InterPro"/>
</dbReference>
<keyword evidence="5 8" id="KW-0645">Protease</keyword>
<evidence type="ECO:0000256" key="7">
    <source>
        <dbReference type="PIRSR" id="PIRSR600223-1"/>
    </source>
</evidence>
<keyword evidence="8" id="KW-0472">Membrane</keyword>
<dbReference type="InterPro" id="IPR000223">
    <property type="entry name" value="Pept_S26A_signal_pept_1"/>
</dbReference>
<evidence type="ECO:0000313" key="12">
    <source>
        <dbReference type="Proteomes" id="UP000033220"/>
    </source>
</evidence>
<dbReference type="HOGENOM" id="CLU_028723_1_2_5"/>
<reference evidence="11 12" key="1">
    <citation type="submission" date="2012-02" db="EMBL/GenBank/DDBJ databases">
        <title>Shotgun genome sequence of Phaeospirillum photometricum DSM 122.</title>
        <authorList>
            <person name="Duquesne K."/>
            <person name="Sturgis J."/>
        </authorList>
    </citation>
    <scope>NUCLEOTIDE SEQUENCE [LARGE SCALE GENOMIC DNA]</scope>
    <source>
        <strain evidence="12">DSM122</strain>
    </source>
</reference>
<protein>
    <recommendedName>
        <fullName evidence="4 8">Signal peptidase I</fullName>
        <ecNumber evidence="3 8">3.4.21.89</ecNumber>
    </recommendedName>
</protein>
<dbReference type="InterPro" id="IPR036286">
    <property type="entry name" value="LexA/Signal_pep-like_sf"/>
</dbReference>
<dbReference type="CDD" id="cd06530">
    <property type="entry name" value="S26_SPase_I"/>
    <property type="match status" value="1"/>
</dbReference>
<evidence type="ECO:0000256" key="3">
    <source>
        <dbReference type="ARBA" id="ARBA00013208"/>
    </source>
</evidence>
<evidence type="ECO:0000256" key="2">
    <source>
        <dbReference type="ARBA" id="ARBA00009370"/>
    </source>
</evidence>
<accession>H6SQN9</accession>
<evidence type="ECO:0000256" key="1">
    <source>
        <dbReference type="ARBA" id="ARBA00000677"/>
    </source>
</evidence>
<dbReference type="AlphaFoldDB" id="H6SQN9"/>
<dbReference type="InterPro" id="IPR019757">
    <property type="entry name" value="Pept_S26A_signal_pept_1_Lys-AS"/>
</dbReference>
<dbReference type="PRINTS" id="PR00727">
    <property type="entry name" value="LEADERPTASE"/>
</dbReference>
<dbReference type="eggNOG" id="COG0681">
    <property type="taxonomic scope" value="Bacteria"/>
</dbReference>
<dbReference type="MEROPS" id="S26.001"/>
<dbReference type="PANTHER" id="PTHR43390">
    <property type="entry name" value="SIGNAL PEPTIDASE I"/>
    <property type="match status" value="1"/>
</dbReference>
<dbReference type="EC" id="3.4.21.89" evidence="3 8"/>
<sequence length="252" mass="28847">MRYESPYMNRKKGGGLGETIKTVAYAFLIAILIRTFAYEPFRIPSGSMIPTLLVGDYLFVSKYAYGYSRHSFPFGLIPFEGRVFGSAPQRGDVVVFKEPSDTSVDFIKRVVGLPGDRIQVLNGILHVNGEPVRRERMEDYVRRDPSGSVLRQTRYLETLPEGLSHPILEIHGDDYFLDNTRVFLVPEGHYFMMGDNRDSSQDSRTSVGFVPAENLVGRAEFLFFSHDGSAALWEPWKWPHAIRWDRFFQAIH</sequence>
<dbReference type="PROSITE" id="PS00760">
    <property type="entry name" value="SPASE_I_2"/>
    <property type="match status" value="1"/>
</dbReference>
<dbReference type="SUPFAM" id="SSF51306">
    <property type="entry name" value="LexA/Signal peptidase"/>
    <property type="match status" value="1"/>
</dbReference>
<comment type="similarity">
    <text evidence="2 9">Belongs to the peptidase S26 family.</text>
</comment>
<dbReference type="STRING" id="1150469.RSPPHO_00728"/>
<dbReference type="Proteomes" id="UP000033220">
    <property type="component" value="Chromosome DSM 122"/>
</dbReference>
<comment type="subcellular location">
    <subcellularLocation>
        <location evidence="9">Membrane</location>
        <topology evidence="9">Single-pass type II membrane protein</topology>
    </subcellularLocation>
</comment>
<dbReference type="GO" id="GO:0009003">
    <property type="term" value="F:signal peptidase activity"/>
    <property type="evidence" value="ECO:0007669"/>
    <property type="project" value="UniProtKB-EC"/>
</dbReference>
<evidence type="ECO:0000256" key="6">
    <source>
        <dbReference type="ARBA" id="ARBA00022801"/>
    </source>
</evidence>
<dbReference type="PATRIC" id="fig|1150469.3.peg.839"/>